<comment type="caution">
    <text evidence="2">The sequence shown here is derived from an EMBL/GenBank/DDBJ whole genome shotgun (WGS) entry which is preliminary data.</text>
</comment>
<dbReference type="RefSeq" id="WP_166643641.1">
    <property type="nucleotide sequence ID" value="NZ_SNXW01000027.1"/>
</dbReference>
<dbReference type="AlphaFoldDB" id="A0A4V3CUD2"/>
<feature type="chain" id="PRO_5020893159" evidence="1">
    <location>
        <begin position="29"/>
        <end position="347"/>
    </location>
</feature>
<dbReference type="InterPro" id="IPR010927">
    <property type="entry name" value="T4SS_TraH"/>
</dbReference>
<dbReference type="Pfam" id="PF06122">
    <property type="entry name" value="TraH"/>
    <property type="match status" value="1"/>
</dbReference>
<sequence length="347" mass="36808">MKKTSTYKKAVLATIAASLVFTPGAYQASQAAALDTQMENMFKSMGGMASVNGPGSFRSQSMGVISGGDIQWRIPSRNYQLVSMQLPSISAGCGGIDARLGSFSYINEDKFKEMLEAIGDATVGLLFQAALSSLSPQLKGVLDTLESISRFVNKANVNSCEAAQELIMGATGVITQSDTQKCIMGELMKGVDYNKAQGNCKSNAASLNVANAANPKTAQVAARDTNLMWDALSGTSLTLAEKELLINLVGTVVRRAAKSDTEGASVPQVIDPSITSLKLLLEGNQDAPGGKVTIKNWWRCAGDTATPPPDKACVKMVMDPAGETIESFPQKCWRRPKTEPLLMGVPI</sequence>
<keyword evidence="1" id="KW-0732">Signal</keyword>
<evidence type="ECO:0000256" key="1">
    <source>
        <dbReference type="SAM" id="SignalP"/>
    </source>
</evidence>
<evidence type="ECO:0000313" key="2">
    <source>
        <dbReference type="EMBL" id="TDP78168.1"/>
    </source>
</evidence>
<dbReference type="EMBL" id="SNXW01000027">
    <property type="protein sequence ID" value="TDP78168.1"/>
    <property type="molecule type" value="Genomic_DNA"/>
</dbReference>
<gene>
    <name evidence="2" type="ORF">EV672_1271</name>
</gene>
<proteinExistence type="predicted"/>
<evidence type="ECO:0000313" key="3">
    <source>
        <dbReference type="Proteomes" id="UP000294593"/>
    </source>
</evidence>
<protein>
    <submittedName>
        <fullName evidence="2">Conjugative relaxosome accessory transposon protein</fullName>
    </submittedName>
</protein>
<feature type="signal peptide" evidence="1">
    <location>
        <begin position="1"/>
        <end position="28"/>
    </location>
</feature>
<accession>A0A4V3CUD2</accession>
<dbReference type="Proteomes" id="UP000294593">
    <property type="component" value="Unassembled WGS sequence"/>
</dbReference>
<name>A0A4V3CUD2_9BURK</name>
<organism evidence="2 3">
    <name type="scientific">Aquabacterium commune</name>
    <dbReference type="NCBI Taxonomy" id="70586"/>
    <lineage>
        <taxon>Bacteria</taxon>
        <taxon>Pseudomonadati</taxon>
        <taxon>Pseudomonadota</taxon>
        <taxon>Betaproteobacteria</taxon>
        <taxon>Burkholderiales</taxon>
        <taxon>Aquabacterium</taxon>
    </lineage>
</organism>
<keyword evidence="3" id="KW-1185">Reference proteome</keyword>
<reference evidence="2 3" key="1">
    <citation type="submission" date="2019-03" db="EMBL/GenBank/DDBJ databases">
        <title>Genomic Encyclopedia of Type Strains, Phase IV (KMG-IV): sequencing the most valuable type-strain genomes for metagenomic binning, comparative biology and taxonomic classification.</title>
        <authorList>
            <person name="Goeker M."/>
        </authorList>
    </citation>
    <scope>NUCLEOTIDE SEQUENCE [LARGE SCALE GENOMIC DNA]</scope>
    <source>
        <strain evidence="2 3">DSM 11901</strain>
    </source>
</reference>